<dbReference type="InterPro" id="IPR013780">
    <property type="entry name" value="Glyco_hydro_b"/>
</dbReference>
<organism evidence="3 4">
    <name type="scientific">Durusdinium trenchii</name>
    <dbReference type="NCBI Taxonomy" id="1381693"/>
    <lineage>
        <taxon>Eukaryota</taxon>
        <taxon>Sar</taxon>
        <taxon>Alveolata</taxon>
        <taxon>Dinophyceae</taxon>
        <taxon>Suessiales</taxon>
        <taxon>Symbiodiniaceae</taxon>
        <taxon>Durusdinium</taxon>
    </lineage>
</organism>
<comment type="similarity">
    <text evidence="1">Belongs to the glycosyl hydrolase 13 family.</text>
</comment>
<dbReference type="SUPFAM" id="SSF81296">
    <property type="entry name" value="E set domains"/>
    <property type="match status" value="1"/>
</dbReference>
<evidence type="ECO:0000259" key="2">
    <source>
        <dbReference type="SMART" id="SM00642"/>
    </source>
</evidence>
<evidence type="ECO:0000256" key="1">
    <source>
        <dbReference type="ARBA" id="ARBA00008061"/>
    </source>
</evidence>
<dbReference type="InterPro" id="IPR044505">
    <property type="entry name" value="GlgX_Isoamylase_N_E_set"/>
</dbReference>
<dbReference type="Gene3D" id="2.60.40.1180">
    <property type="entry name" value="Golgi alpha-mannosidase II"/>
    <property type="match status" value="1"/>
</dbReference>
<dbReference type="Gene3D" id="3.20.20.80">
    <property type="entry name" value="Glycosidases"/>
    <property type="match status" value="1"/>
</dbReference>
<sequence>MPFVAYSCRHCRTPVKDWTPPPEVGCWSQSDGDPSPLGLRWLPAEQAYNFALYSRHASSVELLLFRDGEFDTPVFVFRHDPIRNRSGAIWHCRISASTTEDARYYAYRVAGPAEEAEGGRYRFDAEKLLLDPYARSVFFPPEFDREAARSPGSNMGRAALALLDECQCRFSWNGDRRIRHETDLVIYEMHVRGFTRHPSSRVCDKKHGTFGGVIEKIPHLVDLGITAVELMPVFQFDPQDGNYWGYMPLSFFAPHNAYSASPDHCAQRSEFRRMVQALHAAGIEVILDVVFNHTCEGNVDGPTYSFKGTDSSEYYLTDADGNYVNYSGCGNTLRTASPVVRRLIVDSLRYWAEDMHVDGFRFDLASVFSRNVDGSISLDEPPIFADIVGDPVLSQVRLIAEPWDAAGTFELGSRFPGSLWMQWNARYRETIQQFVRRDAGLIGELMTRLYGSCDLFPDDLTNACRPWQSVNYVDSHDGFTLYDLVSYGSKHNEANGHGNTDGGSDISDNCGIEGEDELTAEVLQVRKQKVRNFICLLMLSNGVPMFRMGDEFLQTQEGNNNPYNQDNETTWLDWRRLEQHRDVYEFFKGMIAFRKSHPSICRGRFLRDDVRWFGSQGPVDLGPRSRTLGFILDGRSARDDDLMVLINGSSYQVPFQCPVDSRGSWDVIIDTSANGSLAFGSGRQSFSIVGDNVVVPPNTVLVYVRSGCHPSRID</sequence>
<reference evidence="3 4" key="1">
    <citation type="submission" date="2024-02" db="EMBL/GenBank/DDBJ databases">
        <authorList>
            <person name="Chen Y."/>
            <person name="Shah S."/>
            <person name="Dougan E. K."/>
            <person name="Thang M."/>
            <person name="Chan C."/>
        </authorList>
    </citation>
    <scope>NUCLEOTIDE SEQUENCE [LARGE SCALE GENOMIC DNA]</scope>
</reference>
<name>A0ABP0JE51_9DINO</name>
<dbReference type="InterPro" id="IPR004193">
    <property type="entry name" value="Glyco_hydro_13_N"/>
</dbReference>
<dbReference type="Pfam" id="PF00128">
    <property type="entry name" value="Alpha-amylase"/>
    <property type="match status" value="1"/>
</dbReference>
<dbReference type="Pfam" id="PF02922">
    <property type="entry name" value="CBM_48"/>
    <property type="match status" value="1"/>
</dbReference>
<feature type="domain" description="Glycosyl hydrolase family 13 catalytic" evidence="2">
    <location>
        <begin position="188"/>
        <end position="594"/>
    </location>
</feature>
<dbReference type="InterPro" id="IPR017853">
    <property type="entry name" value="GH"/>
</dbReference>
<proteinExistence type="inferred from homology"/>
<dbReference type="CDD" id="cd02856">
    <property type="entry name" value="E_set_GDE_Isoamylase_N"/>
    <property type="match status" value="1"/>
</dbReference>
<dbReference type="CDD" id="cd11326">
    <property type="entry name" value="AmyAc_Glg_debranch"/>
    <property type="match status" value="1"/>
</dbReference>
<keyword evidence="4" id="KW-1185">Reference proteome</keyword>
<dbReference type="InterPro" id="IPR014756">
    <property type="entry name" value="Ig_E-set"/>
</dbReference>
<dbReference type="Gene3D" id="2.60.40.10">
    <property type="entry name" value="Immunoglobulins"/>
    <property type="match status" value="1"/>
</dbReference>
<gene>
    <name evidence="3" type="ORF">SCF082_LOCUS11534</name>
</gene>
<dbReference type="InterPro" id="IPR006047">
    <property type="entry name" value="GH13_cat_dom"/>
</dbReference>
<comment type="caution">
    <text evidence="3">The sequence shown here is derived from an EMBL/GenBank/DDBJ whole genome shotgun (WGS) entry which is preliminary data.</text>
</comment>
<dbReference type="PANTHER" id="PTHR43002">
    <property type="entry name" value="GLYCOGEN DEBRANCHING ENZYME"/>
    <property type="match status" value="1"/>
</dbReference>
<evidence type="ECO:0000313" key="4">
    <source>
        <dbReference type="Proteomes" id="UP001642464"/>
    </source>
</evidence>
<accession>A0ABP0JE51</accession>
<evidence type="ECO:0000313" key="3">
    <source>
        <dbReference type="EMBL" id="CAK9012487.1"/>
    </source>
</evidence>
<protein>
    <submittedName>
        <fullName evidence="3">Chloroplastic (OsISA3)</fullName>
    </submittedName>
</protein>
<dbReference type="SMART" id="SM00642">
    <property type="entry name" value="Aamy"/>
    <property type="match status" value="1"/>
</dbReference>
<dbReference type="SUPFAM" id="SSF51011">
    <property type="entry name" value="Glycosyl hydrolase domain"/>
    <property type="match status" value="1"/>
</dbReference>
<dbReference type="EMBL" id="CAXAMM010006826">
    <property type="protein sequence ID" value="CAK9012487.1"/>
    <property type="molecule type" value="Genomic_DNA"/>
</dbReference>
<dbReference type="SUPFAM" id="SSF51445">
    <property type="entry name" value="(Trans)glycosidases"/>
    <property type="match status" value="1"/>
</dbReference>
<dbReference type="InterPro" id="IPR013783">
    <property type="entry name" value="Ig-like_fold"/>
</dbReference>
<dbReference type="Proteomes" id="UP001642464">
    <property type="component" value="Unassembled WGS sequence"/>
</dbReference>